<protein>
    <submittedName>
        <fullName evidence="1">Uncharacterized protein</fullName>
    </submittedName>
</protein>
<evidence type="ECO:0000313" key="2">
    <source>
        <dbReference type="Proteomes" id="UP000652231"/>
    </source>
</evidence>
<sequence length="288" mass="32692">METIAQTLPKHPFSCLSVELIDVVKTLKSKLDIRALYCFGLRQQNGLQTSFIVPGTERAQQRIHLDLLVIPTKIPPRATTHLSALIEKQTRGRYNVSLLLHTPSQVRAATSKNGFLFHNILKQGRLLYAHPSWNAVHSDTRVYSLKASHVKKITTRRLYNAQQLFQLEDAITGVEGGHLRVSLMRSGLEQLCLAIIYACLGYHPNQFHLDHLFSLCAHCTPLVNEVFPNETEEDQAILSMLHTSPQSLRAMHPKQFTHTQLLVLVERCYKLYSKTETLLRNQIAGLQT</sequence>
<reference evidence="1" key="2">
    <citation type="submission" date="2020-09" db="EMBL/GenBank/DDBJ databases">
        <authorList>
            <person name="Sun Q."/>
            <person name="Zhou Y."/>
        </authorList>
    </citation>
    <scope>NUCLEOTIDE SEQUENCE</scope>
    <source>
        <strain evidence="1">CGMCC 1.12924</strain>
    </source>
</reference>
<comment type="caution">
    <text evidence="1">The sequence shown here is derived from an EMBL/GenBank/DDBJ whole genome shotgun (WGS) entry which is preliminary data.</text>
</comment>
<name>A0A8J2Y863_9FLAO</name>
<keyword evidence="2" id="KW-1185">Reference proteome</keyword>
<organism evidence="1 2">
    <name type="scientific">Planktosalinus lacus</name>
    <dbReference type="NCBI Taxonomy" id="1526573"/>
    <lineage>
        <taxon>Bacteria</taxon>
        <taxon>Pseudomonadati</taxon>
        <taxon>Bacteroidota</taxon>
        <taxon>Flavobacteriia</taxon>
        <taxon>Flavobacteriales</taxon>
        <taxon>Flavobacteriaceae</taxon>
        <taxon>Planktosalinus</taxon>
    </lineage>
</organism>
<dbReference type="AlphaFoldDB" id="A0A8J2Y863"/>
<dbReference type="Gene3D" id="1.20.120.330">
    <property type="entry name" value="Nucleotidyltransferases domain 2"/>
    <property type="match status" value="1"/>
</dbReference>
<dbReference type="Proteomes" id="UP000652231">
    <property type="component" value="Unassembled WGS sequence"/>
</dbReference>
<accession>A0A8J2Y863</accession>
<dbReference type="EMBL" id="BMGK01000002">
    <property type="protein sequence ID" value="GGD84892.1"/>
    <property type="molecule type" value="Genomic_DNA"/>
</dbReference>
<reference evidence="1" key="1">
    <citation type="journal article" date="2014" name="Int. J. Syst. Evol. Microbiol.">
        <title>Complete genome sequence of Corynebacterium casei LMG S-19264T (=DSM 44701T), isolated from a smear-ripened cheese.</title>
        <authorList>
            <consortium name="US DOE Joint Genome Institute (JGI-PGF)"/>
            <person name="Walter F."/>
            <person name="Albersmeier A."/>
            <person name="Kalinowski J."/>
            <person name="Ruckert C."/>
        </authorList>
    </citation>
    <scope>NUCLEOTIDE SEQUENCE</scope>
    <source>
        <strain evidence="1">CGMCC 1.12924</strain>
    </source>
</reference>
<dbReference type="RefSeq" id="WP_188439363.1">
    <property type="nucleotide sequence ID" value="NZ_BMGK01000002.1"/>
</dbReference>
<gene>
    <name evidence="1" type="ORF">GCM10011312_06160</name>
</gene>
<proteinExistence type="predicted"/>
<evidence type="ECO:0000313" key="1">
    <source>
        <dbReference type="EMBL" id="GGD84892.1"/>
    </source>
</evidence>